<evidence type="ECO:0000313" key="4">
    <source>
        <dbReference type="Proteomes" id="UP000184300"/>
    </source>
</evidence>
<proteinExistence type="predicted"/>
<dbReference type="InterPro" id="IPR036047">
    <property type="entry name" value="F-box-like_dom_sf"/>
</dbReference>
<accession>A0A1L9VDY4</accession>
<dbReference type="Proteomes" id="UP000184300">
    <property type="component" value="Unassembled WGS sequence"/>
</dbReference>
<feature type="region of interest" description="Disordered" evidence="1">
    <location>
        <begin position="1"/>
        <end position="23"/>
    </location>
</feature>
<dbReference type="InterPro" id="IPR001810">
    <property type="entry name" value="F-box_dom"/>
</dbReference>
<dbReference type="EMBL" id="KV878903">
    <property type="protein sequence ID" value="OJJ82114.1"/>
    <property type="molecule type" value="Genomic_DNA"/>
</dbReference>
<dbReference type="VEuPathDB" id="FungiDB:ASPGLDRAFT_68089"/>
<gene>
    <name evidence="3" type="ORF">ASPGLDRAFT_68089</name>
</gene>
<dbReference type="SUPFAM" id="SSF81383">
    <property type="entry name" value="F-box domain"/>
    <property type="match status" value="1"/>
</dbReference>
<reference evidence="4" key="1">
    <citation type="journal article" date="2017" name="Genome Biol.">
        <title>Comparative genomics reveals high biological diversity and specific adaptations in the industrially and medically important fungal genus Aspergillus.</title>
        <authorList>
            <person name="de Vries R.P."/>
            <person name="Riley R."/>
            <person name="Wiebenga A."/>
            <person name="Aguilar-Osorio G."/>
            <person name="Amillis S."/>
            <person name="Uchima C.A."/>
            <person name="Anderluh G."/>
            <person name="Asadollahi M."/>
            <person name="Askin M."/>
            <person name="Barry K."/>
            <person name="Battaglia E."/>
            <person name="Bayram O."/>
            <person name="Benocci T."/>
            <person name="Braus-Stromeyer S.A."/>
            <person name="Caldana C."/>
            <person name="Canovas D."/>
            <person name="Cerqueira G.C."/>
            <person name="Chen F."/>
            <person name="Chen W."/>
            <person name="Choi C."/>
            <person name="Clum A."/>
            <person name="Dos Santos R.A."/>
            <person name="Damasio A.R."/>
            <person name="Diallinas G."/>
            <person name="Emri T."/>
            <person name="Fekete E."/>
            <person name="Flipphi M."/>
            <person name="Freyberg S."/>
            <person name="Gallo A."/>
            <person name="Gournas C."/>
            <person name="Habgood R."/>
            <person name="Hainaut M."/>
            <person name="Harispe M.L."/>
            <person name="Henrissat B."/>
            <person name="Hilden K.S."/>
            <person name="Hope R."/>
            <person name="Hossain A."/>
            <person name="Karabika E."/>
            <person name="Karaffa L."/>
            <person name="Karanyi Z."/>
            <person name="Krasevec N."/>
            <person name="Kuo A."/>
            <person name="Kusch H."/>
            <person name="LaButti K."/>
            <person name="Lagendijk E.L."/>
            <person name="Lapidus A."/>
            <person name="Levasseur A."/>
            <person name="Lindquist E."/>
            <person name="Lipzen A."/>
            <person name="Logrieco A.F."/>
            <person name="MacCabe A."/>
            <person name="Maekelae M.R."/>
            <person name="Malavazi I."/>
            <person name="Melin P."/>
            <person name="Meyer V."/>
            <person name="Mielnichuk N."/>
            <person name="Miskei M."/>
            <person name="Molnar A.P."/>
            <person name="Mule G."/>
            <person name="Ngan C.Y."/>
            <person name="Orejas M."/>
            <person name="Orosz E."/>
            <person name="Ouedraogo J.P."/>
            <person name="Overkamp K.M."/>
            <person name="Park H.-S."/>
            <person name="Perrone G."/>
            <person name="Piumi F."/>
            <person name="Punt P.J."/>
            <person name="Ram A.F."/>
            <person name="Ramon A."/>
            <person name="Rauscher S."/>
            <person name="Record E."/>
            <person name="Riano-Pachon D.M."/>
            <person name="Robert V."/>
            <person name="Roehrig J."/>
            <person name="Ruller R."/>
            <person name="Salamov A."/>
            <person name="Salih N.S."/>
            <person name="Samson R.A."/>
            <person name="Sandor E."/>
            <person name="Sanguinetti M."/>
            <person name="Schuetze T."/>
            <person name="Sepcic K."/>
            <person name="Shelest E."/>
            <person name="Sherlock G."/>
            <person name="Sophianopoulou V."/>
            <person name="Squina F.M."/>
            <person name="Sun H."/>
            <person name="Susca A."/>
            <person name="Todd R.B."/>
            <person name="Tsang A."/>
            <person name="Unkles S.E."/>
            <person name="van de Wiele N."/>
            <person name="van Rossen-Uffink D."/>
            <person name="Oliveira J.V."/>
            <person name="Vesth T.C."/>
            <person name="Visser J."/>
            <person name="Yu J.-H."/>
            <person name="Zhou M."/>
            <person name="Andersen M.R."/>
            <person name="Archer D.B."/>
            <person name="Baker S.E."/>
            <person name="Benoit I."/>
            <person name="Brakhage A.A."/>
            <person name="Braus G.H."/>
            <person name="Fischer R."/>
            <person name="Frisvad J.C."/>
            <person name="Goldman G.H."/>
            <person name="Houbraken J."/>
            <person name="Oakley B."/>
            <person name="Pocsi I."/>
            <person name="Scazzocchio C."/>
            <person name="Seiboth B."/>
            <person name="vanKuyk P.A."/>
            <person name="Wortman J."/>
            <person name="Dyer P.S."/>
            <person name="Grigoriev I.V."/>
        </authorList>
    </citation>
    <scope>NUCLEOTIDE SEQUENCE [LARGE SCALE GENOMIC DNA]</scope>
    <source>
        <strain evidence="4">CBS 516.65</strain>
    </source>
</reference>
<keyword evidence="4" id="KW-1185">Reference proteome</keyword>
<evidence type="ECO:0000313" key="3">
    <source>
        <dbReference type="EMBL" id="OJJ82114.1"/>
    </source>
</evidence>
<dbReference type="Pfam" id="PF12937">
    <property type="entry name" value="F-box-like"/>
    <property type="match status" value="1"/>
</dbReference>
<evidence type="ECO:0000259" key="2">
    <source>
        <dbReference type="SMART" id="SM00256"/>
    </source>
</evidence>
<protein>
    <recommendedName>
        <fullName evidence="2">F-box domain-containing protein</fullName>
    </recommendedName>
</protein>
<feature type="compositionally biased region" description="Polar residues" evidence="1">
    <location>
        <begin position="1"/>
        <end position="18"/>
    </location>
</feature>
<dbReference type="AlphaFoldDB" id="A0A1L9VDY4"/>
<dbReference type="OrthoDB" id="197676at2759"/>
<dbReference type="RefSeq" id="XP_022398812.1">
    <property type="nucleotide sequence ID" value="XM_022549226.1"/>
</dbReference>
<feature type="domain" description="F-box" evidence="2">
    <location>
        <begin position="105"/>
        <end position="145"/>
    </location>
</feature>
<evidence type="ECO:0000256" key="1">
    <source>
        <dbReference type="SAM" id="MobiDB-lite"/>
    </source>
</evidence>
<dbReference type="SMART" id="SM00256">
    <property type="entry name" value="FBOX"/>
    <property type="match status" value="1"/>
</dbReference>
<dbReference type="InterPro" id="IPR032675">
    <property type="entry name" value="LRR_dom_sf"/>
</dbReference>
<organism evidence="3 4">
    <name type="scientific">Aspergillus glaucus CBS 516.65</name>
    <dbReference type="NCBI Taxonomy" id="1160497"/>
    <lineage>
        <taxon>Eukaryota</taxon>
        <taxon>Fungi</taxon>
        <taxon>Dikarya</taxon>
        <taxon>Ascomycota</taxon>
        <taxon>Pezizomycotina</taxon>
        <taxon>Eurotiomycetes</taxon>
        <taxon>Eurotiomycetidae</taxon>
        <taxon>Eurotiales</taxon>
        <taxon>Aspergillaceae</taxon>
        <taxon>Aspergillus</taxon>
        <taxon>Aspergillus subgen. Aspergillus</taxon>
    </lineage>
</organism>
<dbReference type="CDD" id="cd09917">
    <property type="entry name" value="F-box_SF"/>
    <property type="match status" value="1"/>
</dbReference>
<name>A0A1L9VDY4_ASPGL</name>
<dbReference type="Gene3D" id="3.80.10.10">
    <property type="entry name" value="Ribonuclease Inhibitor"/>
    <property type="match status" value="1"/>
</dbReference>
<sequence length="579" mass="66330">MPIPTYDQTKSSNETRPSGSAGHASIEALSGMEHNSSGRLVGTGSGGMVTAPGYIAAENSDLLENAGSDRALSKEEADRLYEERMEDEYAKREGVSSSAGQFHLLPQDCWEEILEYLPLDDRSRVLKTCRALRASAEPSLYRRITIDWDTPRLRTPLQLLRTFFARPELAYFVHHVAFFRQYIINCEWNEWGQLSDWPREQTVFIDVVDKTIDTIQRAQFPDADEWIQAVYEGDPHIFWTLCISKLHNLRTLRLDYSFVWQGGYPGRMVKHALLESLPDNIMSRFEALQLVDYGGNVPLPGGWDPELGVLEETEGYPSFYNKEQFIGWFCLPALQHLAIWLRETTELQQTRQTEFNCNLGNLRTLVLARSTITEEDVLFLLSQAKSLRSLHLGLAHSLFKERKYEFVVQALDSVSDTVEKLSVGLDCYPRVSEDNLSDEYRKALYKPFLGFLKNFHRLQSAEIPITMLLGYNPSDGIDLRSVLPATLLELGLRDDLSLSYHYWVQLTIHERVQDLLPVHREVTPFLSRIYLRICSGDYYVGYEAHEKELHFICTEAGICLDFVFDELGPGFGPCSYFEL</sequence>
<dbReference type="GeneID" id="34465486"/>